<dbReference type="InterPro" id="IPR013863">
    <property type="entry name" value="VID27_C"/>
</dbReference>
<gene>
    <name evidence="2" type="ORF">J8273_4251</name>
</gene>
<accession>A0A8J6DZU9</accession>
<keyword evidence="3" id="KW-1185">Reference proteome</keyword>
<dbReference type="PANTHER" id="PTHR31913:SF0">
    <property type="entry name" value="VACUOLAR IMPORT AND DEGRADATION PROTEIN 27"/>
    <property type="match status" value="1"/>
</dbReference>
<dbReference type="SUPFAM" id="SSF50998">
    <property type="entry name" value="Quinoprotein alcohol dehydrogenase-like"/>
    <property type="match status" value="1"/>
</dbReference>
<evidence type="ECO:0000259" key="1">
    <source>
        <dbReference type="Pfam" id="PF08553"/>
    </source>
</evidence>
<sequence>MFGRGSRFISFFKRNKNSFEGTLYAVVQGSSAKVLYQNCQLRLESPEDELDPTSPYHITIERSAEEYVDEEDEMTNSIRFAVVPAVVPSTYEARDVIGVAFSVNNRRFVFGMEEGDEDEYNRLKQLIAGAVVSVRDGIPNADVSLAEADRILAPLISSGHEPTRFTLPMPWGPVPTLDPTEVLFSCSADLMGAKDEHGRSWELLTANTRVTVAELEDRSGYEAWECYLVIKTGDMGQTLLPINDAMYPKFESKTQRFMFLVNLNKVPTGADDPYLVVALDIKNLGDYEALRDLVTRRLVIKTREAAGYKAADNKKQAEIDYLARAMEDVDIDMDTEYGSDFHDSDLEYDSAFDDEKEVVYSPSPGDKRDAITGVMASKSSGVAFVTRGSTFERIKTNADSFFAAPDDEDNEISWNVADRQGRMITPKQMMLRQQDAKMIVLGDDKRSAYVMDVERGQIVEEYKANKDGVDFNIDNIFAHTKDDERSQEQLFGGLNKTSFFLMDPRLAGDNKMVAAQSYQYRSNQQLSCSAVTAEGNLVIGTAKGEVKLFNAYDKRAKTNYPGTGDAIIGVDVTKDGKWVLATTKRYVMLLSTSIQGSTQTGFQKSVPVDQKRPYRLSLSPADVAAMGGHLQINFTPARFNTGRGMERFIVAGVNSKVVIWSLSKVLKGDKCYDIVEKAKEDHVVGTDLNYDSMDVVVAFDDSVRVEARRKRGQ</sequence>
<dbReference type="OrthoDB" id="10251113at2759"/>
<dbReference type="InterPro" id="IPR011047">
    <property type="entry name" value="Quinoprotein_ADH-like_sf"/>
</dbReference>
<comment type="caution">
    <text evidence="2">The sequence shown here is derived from an EMBL/GenBank/DDBJ whole genome shotgun (WGS) entry which is preliminary data.</text>
</comment>
<dbReference type="GO" id="GO:0005634">
    <property type="term" value="C:nucleus"/>
    <property type="evidence" value="ECO:0007669"/>
    <property type="project" value="TreeGrafter"/>
</dbReference>
<protein>
    <submittedName>
        <fullName evidence="2">Vacuolar import/degradation, Vid27-related</fullName>
    </submittedName>
</protein>
<reference evidence="2" key="1">
    <citation type="submission" date="2021-05" db="EMBL/GenBank/DDBJ databases">
        <title>A free-living protist that lacks canonical eukaryotic 1 DNA replication and segregation systems.</title>
        <authorList>
            <person name="Salas-Leiva D.E."/>
            <person name="Tromer E.C."/>
            <person name="Curtis B.A."/>
            <person name="Jerlstrom-Hultqvist J."/>
            <person name="Kolisko M."/>
            <person name="Yi Z."/>
            <person name="Salas-Leiva J.S."/>
            <person name="Gallot-Lavallee L."/>
            <person name="Kops G.J.P.L."/>
            <person name="Archibald J.M."/>
            <person name="Simpson A.G.B."/>
            <person name="Roger A.J."/>
        </authorList>
    </citation>
    <scope>NUCLEOTIDE SEQUENCE</scope>
    <source>
        <strain evidence="2">BICM</strain>
    </source>
</reference>
<dbReference type="InterPro" id="IPR015943">
    <property type="entry name" value="WD40/YVTN_repeat-like_dom_sf"/>
</dbReference>
<dbReference type="PANTHER" id="PTHR31913">
    <property type="entry name" value="VACUOLAR IMPORT AND DEGRADATION PROTEIN 27"/>
    <property type="match status" value="1"/>
</dbReference>
<evidence type="ECO:0000313" key="2">
    <source>
        <dbReference type="EMBL" id="KAG9394149.1"/>
    </source>
</evidence>
<name>A0A8J6DZU9_9EUKA</name>
<feature type="domain" description="Vacuolar import/degradation Vid27 C-terminal" evidence="1">
    <location>
        <begin position="384"/>
        <end position="709"/>
    </location>
</feature>
<proteinExistence type="predicted"/>
<evidence type="ECO:0000313" key="3">
    <source>
        <dbReference type="Proteomes" id="UP000717585"/>
    </source>
</evidence>
<dbReference type="Gene3D" id="2.130.10.10">
    <property type="entry name" value="YVTN repeat-like/Quinoprotein amine dehydrogenase"/>
    <property type="match status" value="1"/>
</dbReference>
<organism evidence="2 3">
    <name type="scientific">Carpediemonas membranifera</name>
    <dbReference type="NCBI Taxonomy" id="201153"/>
    <lineage>
        <taxon>Eukaryota</taxon>
        <taxon>Metamonada</taxon>
        <taxon>Carpediemonas-like organisms</taxon>
        <taxon>Carpediemonas</taxon>
    </lineage>
</organism>
<dbReference type="AlphaFoldDB" id="A0A8J6DZU9"/>
<dbReference type="Proteomes" id="UP000717585">
    <property type="component" value="Unassembled WGS sequence"/>
</dbReference>
<dbReference type="Pfam" id="PF08553">
    <property type="entry name" value="VID27"/>
    <property type="match status" value="1"/>
</dbReference>
<dbReference type="InterPro" id="IPR040458">
    <property type="entry name" value="Vid27"/>
</dbReference>
<dbReference type="GO" id="GO:0005737">
    <property type="term" value="C:cytoplasm"/>
    <property type="evidence" value="ECO:0007669"/>
    <property type="project" value="TreeGrafter"/>
</dbReference>
<dbReference type="EMBL" id="JAHDYR010000016">
    <property type="protein sequence ID" value="KAG9394149.1"/>
    <property type="molecule type" value="Genomic_DNA"/>
</dbReference>